<gene>
    <name evidence="3" type="ORF">EDC65_1891</name>
</gene>
<keyword evidence="1" id="KW-0472">Membrane</keyword>
<evidence type="ECO:0000256" key="1">
    <source>
        <dbReference type="SAM" id="Phobius"/>
    </source>
</evidence>
<keyword evidence="4" id="KW-1185">Reference proteome</keyword>
<name>A0A3N1MAK8_9PROT</name>
<dbReference type="InterPro" id="IPR009936">
    <property type="entry name" value="DUF1468"/>
</dbReference>
<feature type="transmembrane region" description="Helical" evidence="1">
    <location>
        <begin position="132"/>
        <end position="153"/>
    </location>
</feature>
<dbReference type="Pfam" id="PF07331">
    <property type="entry name" value="TctB"/>
    <property type="match status" value="1"/>
</dbReference>
<dbReference type="AlphaFoldDB" id="A0A3N1MAK8"/>
<feature type="transmembrane region" description="Helical" evidence="1">
    <location>
        <begin position="109"/>
        <end position="126"/>
    </location>
</feature>
<sequence length="162" mass="16884">MTEGMAGSADSGPLQARICSRDVLAGIMFLGLGLAGLWLNEYRIGLAARMGPGYMPMLVFGALAFMGGLVLLKGLVQPGPPVERMAIVATIWILAALLAFALTIERLGLVVATIVLVGVASLAGNVGQPLRVLALAVGMAAFSVAIFVWGLGVTMKVWPWTF</sequence>
<feature type="transmembrane region" description="Helical" evidence="1">
    <location>
        <begin position="84"/>
        <end position="102"/>
    </location>
</feature>
<evidence type="ECO:0000313" key="4">
    <source>
        <dbReference type="Proteomes" id="UP000278222"/>
    </source>
</evidence>
<keyword evidence="1" id="KW-1133">Transmembrane helix</keyword>
<accession>A0A3N1MAK8</accession>
<comment type="caution">
    <text evidence="3">The sequence shown here is derived from an EMBL/GenBank/DDBJ whole genome shotgun (WGS) entry which is preliminary data.</text>
</comment>
<dbReference type="Proteomes" id="UP000278222">
    <property type="component" value="Unassembled WGS sequence"/>
</dbReference>
<evidence type="ECO:0000313" key="3">
    <source>
        <dbReference type="EMBL" id="ROQ00095.1"/>
    </source>
</evidence>
<feature type="transmembrane region" description="Helical" evidence="1">
    <location>
        <begin position="23"/>
        <end position="42"/>
    </location>
</feature>
<feature type="transmembrane region" description="Helical" evidence="1">
    <location>
        <begin position="54"/>
        <end position="72"/>
    </location>
</feature>
<reference evidence="3 4" key="1">
    <citation type="submission" date="2018-11" db="EMBL/GenBank/DDBJ databases">
        <title>Genomic Encyclopedia of Type Strains, Phase IV (KMG-IV): sequencing the most valuable type-strain genomes for metagenomic binning, comparative biology and taxonomic classification.</title>
        <authorList>
            <person name="Goeker M."/>
        </authorList>
    </citation>
    <scope>NUCLEOTIDE SEQUENCE [LARGE SCALE GENOMIC DNA]</scope>
    <source>
        <strain evidence="3 4">DSM 5900</strain>
    </source>
</reference>
<dbReference type="RefSeq" id="WP_170216427.1">
    <property type="nucleotide sequence ID" value="NZ_AP019700.1"/>
</dbReference>
<keyword evidence="1" id="KW-0812">Transmembrane</keyword>
<evidence type="ECO:0000259" key="2">
    <source>
        <dbReference type="Pfam" id="PF07331"/>
    </source>
</evidence>
<feature type="domain" description="DUF1468" evidence="2">
    <location>
        <begin position="24"/>
        <end position="154"/>
    </location>
</feature>
<dbReference type="EMBL" id="RJKX01000013">
    <property type="protein sequence ID" value="ROQ00095.1"/>
    <property type="molecule type" value="Genomic_DNA"/>
</dbReference>
<protein>
    <submittedName>
        <fullName evidence="3">Tripartite tricarboxylate transporter TctB family protein</fullName>
    </submittedName>
</protein>
<organism evidence="3 4">
    <name type="scientific">Stella humosa</name>
    <dbReference type="NCBI Taxonomy" id="94"/>
    <lineage>
        <taxon>Bacteria</taxon>
        <taxon>Pseudomonadati</taxon>
        <taxon>Pseudomonadota</taxon>
        <taxon>Alphaproteobacteria</taxon>
        <taxon>Rhodospirillales</taxon>
        <taxon>Stellaceae</taxon>
        <taxon>Stella</taxon>
    </lineage>
</organism>
<proteinExistence type="predicted"/>